<feature type="region of interest" description="Disordered" evidence="1">
    <location>
        <begin position="1"/>
        <end position="24"/>
    </location>
</feature>
<proteinExistence type="predicted"/>
<evidence type="ECO:0000313" key="2">
    <source>
        <dbReference type="EMBL" id="XAM41675.1"/>
    </source>
</evidence>
<name>A0ABZ3FD46_9FIRM</name>
<keyword evidence="3" id="KW-1185">Reference proteome</keyword>
<gene>
    <name evidence="2" type="ORF">TPELB_19880</name>
</gene>
<protein>
    <recommendedName>
        <fullName evidence="4">Single-stranded DNA-binding protein</fullName>
    </recommendedName>
</protein>
<reference evidence="2 3" key="1">
    <citation type="submission" date="2024-04" db="EMBL/GenBank/DDBJ databases">
        <title>Isolation and characterization of novel acetogenic strains of the genera Terrisporobacter and Acetoanaerobium.</title>
        <authorList>
            <person name="Boeer T."/>
            <person name="Schueler M.A."/>
            <person name="Lueschen A."/>
            <person name="Eysell L."/>
            <person name="Droege J."/>
            <person name="Heinemann M."/>
            <person name="Engelhardt L."/>
            <person name="Basen M."/>
            <person name="Daniel R."/>
        </authorList>
    </citation>
    <scope>NUCLEOTIDE SEQUENCE [LARGE SCALE GENOMIC DNA]</scope>
    <source>
        <strain evidence="2 3">ELB</strain>
    </source>
</reference>
<evidence type="ECO:0000313" key="3">
    <source>
        <dbReference type="Proteomes" id="UP001477947"/>
    </source>
</evidence>
<sequence length="45" mass="5157">MSKEKPELKNGDQTYRVNSDDFGLDTSAILPDYEDTCENDDEIPF</sequence>
<feature type="compositionally biased region" description="Basic and acidic residues" evidence="1">
    <location>
        <begin position="1"/>
        <end position="10"/>
    </location>
</feature>
<accession>A0ABZ3FD46</accession>
<organism evidence="2 3">
    <name type="scientific">Terrisporobacter petrolearius</name>
    <dbReference type="NCBI Taxonomy" id="1460447"/>
    <lineage>
        <taxon>Bacteria</taxon>
        <taxon>Bacillati</taxon>
        <taxon>Bacillota</taxon>
        <taxon>Clostridia</taxon>
        <taxon>Peptostreptococcales</taxon>
        <taxon>Peptostreptococcaceae</taxon>
        <taxon>Terrisporobacter</taxon>
    </lineage>
</organism>
<evidence type="ECO:0008006" key="4">
    <source>
        <dbReference type="Google" id="ProtNLM"/>
    </source>
</evidence>
<evidence type="ECO:0000256" key="1">
    <source>
        <dbReference type="SAM" id="MobiDB-lite"/>
    </source>
</evidence>
<dbReference type="EMBL" id="CP154622">
    <property type="protein sequence ID" value="XAM41675.1"/>
    <property type="molecule type" value="Genomic_DNA"/>
</dbReference>
<dbReference type="Proteomes" id="UP001477947">
    <property type="component" value="Chromosome"/>
</dbReference>
<dbReference type="RefSeq" id="WP_206923452.1">
    <property type="nucleotide sequence ID" value="NZ_CP154622.1"/>
</dbReference>